<name>A0A392N0F9_9FABA</name>
<dbReference type="PROSITE" id="PS50878">
    <property type="entry name" value="RT_POL"/>
    <property type="match status" value="1"/>
</dbReference>
<evidence type="ECO:0000313" key="2">
    <source>
        <dbReference type="EMBL" id="MCH92675.1"/>
    </source>
</evidence>
<proteinExistence type="predicted"/>
<keyword evidence="2" id="KW-0548">Nucleotidyltransferase</keyword>
<protein>
    <submittedName>
        <fullName evidence="2">LINE-1 reverse transcriptase like</fullName>
    </submittedName>
</protein>
<dbReference type="InterPro" id="IPR000477">
    <property type="entry name" value="RT_dom"/>
</dbReference>
<evidence type="ECO:0000313" key="3">
    <source>
        <dbReference type="Proteomes" id="UP000265520"/>
    </source>
</evidence>
<feature type="domain" description="Reverse transcriptase" evidence="1">
    <location>
        <begin position="1"/>
        <end position="130"/>
    </location>
</feature>
<dbReference type="Pfam" id="PF00078">
    <property type="entry name" value="RVT_1"/>
    <property type="match status" value="1"/>
</dbReference>
<reference evidence="2 3" key="1">
    <citation type="journal article" date="2018" name="Front. Plant Sci.">
        <title>Red Clover (Trifolium pratense) and Zigzag Clover (T. medium) - A Picture of Genomic Similarities and Differences.</title>
        <authorList>
            <person name="Dluhosova J."/>
            <person name="Istvanek J."/>
            <person name="Nedelnik J."/>
            <person name="Repkova J."/>
        </authorList>
    </citation>
    <scope>NUCLEOTIDE SEQUENCE [LARGE SCALE GENOMIC DNA]</scope>
    <source>
        <strain evidence="3">cv. 10/8</strain>
        <tissue evidence="2">Leaf</tissue>
    </source>
</reference>
<evidence type="ECO:0000259" key="1">
    <source>
        <dbReference type="PROSITE" id="PS50878"/>
    </source>
</evidence>
<dbReference type="PANTHER" id="PTHR33116:SF78">
    <property type="entry name" value="OS12G0587133 PROTEIN"/>
    <property type="match status" value="1"/>
</dbReference>
<organism evidence="2 3">
    <name type="scientific">Trifolium medium</name>
    <dbReference type="NCBI Taxonomy" id="97028"/>
    <lineage>
        <taxon>Eukaryota</taxon>
        <taxon>Viridiplantae</taxon>
        <taxon>Streptophyta</taxon>
        <taxon>Embryophyta</taxon>
        <taxon>Tracheophyta</taxon>
        <taxon>Spermatophyta</taxon>
        <taxon>Magnoliopsida</taxon>
        <taxon>eudicotyledons</taxon>
        <taxon>Gunneridae</taxon>
        <taxon>Pentapetalae</taxon>
        <taxon>rosids</taxon>
        <taxon>fabids</taxon>
        <taxon>Fabales</taxon>
        <taxon>Fabaceae</taxon>
        <taxon>Papilionoideae</taxon>
        <taxon>50 kb inversion clade</taxon>
        <taxon>NPAAA clade</taxon>
        <taxon>Hologalegina</taxon>
        <taxon>IRL clade</taxon>
        <taxon>Trifolieae</taxon>
        <taxon>Trifolium</taxon>
    </lineage>
</organism>
<dbReference type="AlphaFoldDB" id="A0A392N0F9"/>
<dbReference type="Proteomes" id="UP000265520">
    <property type="component" value="Unassembled WGS sequence"/>
</dbReference>
<accession>A0A392N0F9</accession>
<dbReference type="GO" id="GO:0003964">
    <property type="term" value="F:RNA-directed DNA polymerase activity"/>
    <property type="evidence" value="ECO:0007669"/>
    <property type="project" value="UniProtKB-KW"/>
</dbReference>
<comment type="caution">
    <text evidence="2">The sequence shown here is derived from an EMBL/GenBank/DDBJ whole genome shotgun (WGS) entry which is preliminary data.</text>
</comment>
<feature type="non-terminal residue" evidence="2">
    <location>
        <position position="1"/>
    </location>
</feature>
<dbReference type="EMBL" id="LXQA010023195">
    <property type="protein sequence ID" value="MCH92675.1"/>
    <property type="molecule type" value="Genomic_DNA"/>
</dbReference>
<keyword evidence="3" id="KW-1185">Reference proteome</keyword>
<keyword evidence="2" id="KW-0808">Transferase</keyword>
<sequence length="216" mass="23463">EEINIHRGLKQGDPLAPFLFLLVVEGLSGAISREEELGMFKGFKVGNNGLFVSHLQYADDTIFLGEASVENPWTLKTIIRCFELASGLKVNFAKSNVIGVNVSADFLNLAERILHCSVGSIPFTYLGLPVGANPRKEGNWKPLLVSLSRKLGDRRIALVSWDNVCRPKNCGGLGIRDLRAVVPYLETMSGGGKGYRLLGAWLVALGFQMDEGAVCG</sequence>
<keyword evidence="2" id="KW-0695">RNA-directed DNA polymerase</keyword>
<dbReference type="PANTHER" id="PTHR33116">
    <property type="entry name" value="REVERSE TRANSCRIPTASE ZINC-BINDING DOMAIN-CONTAINING PROTEIN-RELATED-RELATED"/>
    <property type="match status" value="1"/>
</dbReference>